<dbReference type="GO" id="GO:0009228">
    <property type="term" value="P:thiamine biosynthetic process"/>
    <property type="evidence" value="ECO:0007669"/>
    <property type="project" value="UniProtKB-KW"/>
</dbReference>
<organism evidence="4 5">
    <name type="scientific">Panacagrimonas perspica</name>
    <dbReference type="NCBI Taxonomy" id="381431"/>
    <lineage>
        <taxon>Bacteria</taxon>
        <taxon>Pseudomonadati</taxon>
        <taxon>Pseudomonadota</taxon>
        <taxon>Gammaproteobacteria</taxon>
        <taxon>Nevskiales</taxon>
        <taxon>Nevskiaceae</taxon>
        <taxon>Panacagrimonas</taxon>
    </lineage>
</organism>
<dbReference type="AlphaFoldDB" id="A0A4S3KBH3"/>
<dbReference type="InterPro" id="IPR036676">
    <property type="entry name" value="PurM-like_C_sf"/>
</dbReference>
<dbReference type="Proteomes" id="UP000295341">
    <property type="component" value="Unassembled WGS sequence"/>
</dbReference>
<dbReference type="InterPro" id="IPR036921">
    <property type="entry name" value="PurM-like_N_sf"/>
</dbReference>
<accession>A0A4S3KBH3</accession>
<dbReference type="SUPFAM" id="SSF56042">
    <property type="entry name" value="PurM C-terminal domain-like"/>
    <property type="match status" value="1"/>
</dbReference>
<comment type="caution">
    <text evidence="4">The sequence shown here is derived from an EMBL/GenBank/DDBJ whole genome shotgun (WGS) entry which is preliminary data.</text>
</comment>
<dbReference type="Gene3D" id="3.30.1330.10">
    <property type="entry name" value="PurM-like, N-terminal domain"/>
    <property type="match status" value="1"/>
</dbReference>
<dbReference type="InterPro" id="IPR016188">
    <property type="entry name" value="PurM-like_N"/>
</dbReference>
<dbReference type="NCBIfam" id="TIGR04049">
    <property type="entry name" value="AIR_rel_sll0787"/>
    <property type="match status" value="1"/>
</dbReference>
<dbReference type="EMBL" id="SOBT01000008">
    <property type="protein sequence ID" value="TDU32758.1"/>
    <property type="molecule type" value="Genomic_DNA"/>
</dbReference>
<reference evidence="4 5" key="1">
    <citation type="submission" date="2019-03" db="EMBL/GenBank/DDBJ databases">
        <title>Genomic Encyclopedia of Type Strains, Phase IV (KMG-IV): sequencing the most valuable type-strain genomes for metagenomic binning, comparative biology and taxonomic classification.</title>
        <authorList>
            <person name="Goeker M."/>
        </authorList>
    </citation>
    <scope>NUCLEOTIDE SEQUENCE [LARGE SCALE GENOMIC DNA]</scope>
    <source>
        <strain evidence="4 5">DSM 26377</strain>
    </source>
</reference>
<keyword evidence="1" id="KW-0784">Thiamine biosynthesis</keyword>
<dbReference type="GO" id="GO:0009030">
    <property type="term" value="F:thiamine-phosphate kinase activity"/>
    <property type="evidence" value="ECO:0007669"/>
    <property type="project" value="InterPro"/>
</dbReference>
<dbReference type="PANTHER" id="PTHR30270">
    <property type="entry name" value="THIAMINE-MONOPHOSPHATE KINASE"/>
    <property type="match status" value="1"/>
</dbReference>
<dbReference type="CDD" id="cd02192">
    <property type="entry name" value="PurM-like3"/>
    <property type="match status" value="1"/>
</dbReference>
<name>A0A4S3KBH3_9GAMM</name>
<evidence type="ECO:0000313" key="4">
    <source>
        <dbReference type="EMBL" id="TDU32758.1"/>
    </source>
</evidence>
<evidence type="ECO:0000313" key="5">
    <source>
        <dbReference type="Proteomes" id="UP000295341"/>
    </source>
</evidence>
<feature type="domain" description="PurM-like N-terminal" evidence="2">
    <location>
        <begin position="42"/>
        <end position="147"/>
    </location>
</feature>
<dbReference type="PIRSF" id="PIRSF036540">
    <property type="entry name" value="UCP036540_AIR"/>
    <property type="match status" value="1"/>
</dbReference>
<dbReference type="InterPro" id="IPR006283">
    <property type="entry name" value="ThiL-like"/>
</dbReference>
<keyword evidence="5" id="KW-1185">Reference proteome</keyword>
<dbReference type="Pfam" id="PF00586">
    <property type="entry name" value="AIRS"/>
    <property type="match status" value="1"/>
</dbReference>
<dbReference type="Gene3D" id="3.90.650.10">
    <property type="entry name" value="PurM-like C-terminal domain"/>
    <property type="match status" value="1"/>
</dbReference>
<protein>
    <recommendedName>
        <fullName evidence="6">Sll0787 family AIR synthase-like protein</fullName>
    </recommendedName>
</protein>
<dbReference type="RefSeq" id="WP_133881238.1">
    <property type="nucleotide sequence ID" value="NZ_MWIN01000001.1"/>
</dbReference>
<dbReference type="PANTHER" id="PTHR30270:SF0">
    <property type="entry name" value="THIAMINE-MONOPHOSPHATE KINASE"/>
    <property type="match status" value="1"/>
</dbReference>
<evidence type="ECO:0000259" key="2">
    <source>
        <dbReference type="Pfam" id="PF00586"/>
    </source>
</evidence>
<dbReference type="InterPro" id="IPR010918">
    <property type="entry name" value="PurM-like_C_dom"/>
</dbReference>
<evidence type="ECO:0000259" key="3">
    <source>
        <dbReference type="Pfam" id="PF02769"/>
    </source>
</evidence>
<dbReference type="OrthoDB" id="9767928at2"/>
<dbReference type="Pfam" id="PF02769">
    <property type="entry name" value="AIRS_C"/>
    <property type="match status" value="1"/>
</dbReference>
<dbReference type="InterPro" id="IPR011413">
    <property type="entry name" value="UCP036540_AIR"/>
</dbReference>
<gene>
    <name evidence="4" type="ORF">DFR24_2162</name>
</gene>
<dbReference type="InterPro" id="IPR024030">
    <property type="entry name" value="AIR_synthase-rel_sll0787"/>
</dbReference>
<feature type="domain" description="PurM-like C-terminal" evidence="3">
    <location>
        <begin position="190"/>
        <end position="300"/>
    </location>
</feature>
<dbReference type="SUPFAM" id="SSF55326">
    <property type="entry name" value="PurM N-terminal domain-like"/>
    <property type="match status" value="1"/>
</dbReference>
<evidence type="ECO:0000256" key="1">
    <source>
        <dbReference type="ARBA" id="ARBA00022977"/>
    </source>
</evidence>
<proteinExistence type="predicted"/>
<evidence type="ECO:0008006" key="6">
    <source>
        <dbReference type="Google" id="ProtNLM"/>
    </source>
</evidence>
<sequence length="333" mass="35245">MSLPQLLANALRASRGIAHKTDIAAAVAALGVSDPRTLIPVGDDCAAIPDGDGHLLFAIEGFINEFVEKDPWFAGWCGVMVNVSDIYAMGGRPIAVVDAIWSAGESRMRAVLAGLADASRAYGVPVVGGHSNAHSDRGQLSVAILGRAQRRLLTSFDAKPGDVLVAAIDLRGSYREPYPHWNASTGAPPARLRADLEILPRLAEDGLCHAAKDISQAGVIGTTLMMLECSGVGATIRVDAVPAPPGVSPHKWLISTFPSFGFVLAVPPQNLAQVTQRFLARDIACAAIGHCDDTRRLRLRDHADECLAWDLHERTLIGCGPAASNALQEPLHA</sequence>